<feature type="chain" id="PRO_5003151957" evidence="2">
    <location>
        <begin position="19"/>
        <end position="54"/>
    </location>
</feature>
<dbReference type="GeneID" id="67184147"/>
<name>E1SVF2_FERBD</name>
<dbReference type="RefSeq" id="WP_013344604.1">
    <property type="nucleotide sequence ID" value="NC_014541.1"/>
</dbReference>
<keyword evidence="1" id="KW-0812">Transmembrane</keyword>
<accession>E1SVF2</accession>
<keyword evidence="1" id="KW-1133">Transmembrane helix</keyword>
<evidence type="ECO:0000256" key="1">
    <source>
        <dbReference type="SAM" id="Phobius"/>
    </source>
</evidence>
<keyword evidence="4" id="KW-1185">Reference proteome</keyword>
<dbReference type="HOGENOM" id="CLU_212806_0_0_6"/>
<reference evidence="3 4" key="1">
    <citation type="journal article" date="2010" name="Stand. Genomic Sci.">
        <title>Complete genome sequence of Ferrimonas balearica type strain (PAT).</title>
        <authorList>
            <person name="Nolan M."/>
            <person name="Sikorski J."/>
            <person name="Davenport K."/>
            <person name="Lucas S."/>
            <person name="Glavina Del Rio T."/>
            <person name="Tice H."/>
            <person name="Cheng J."/>
            <person name="Goodwin L."/>
            <person name="Pitluck S."/>
            <person name="Liolios K."/>
            <person name="Ivanova N."/>
            <person name="Mavromatis K."/>
            <person name="Ovchinnikova G."/>
            <person name="Pati A."/>
            <person name="Chen A."/>
            <person name="Palaniappan K."/>
            <person name="Land M."/>
            <person name="Hauser L."/>
            <person name="Chang Y."/>
            <person name="Jeffries C."/>
            <person name="Tapia R."/>
            <person name="Brettin T."/>
            <person name="Detter J."/>
            <person name="Han C."/>
            <person name="Yasawong M."/>
            <person name="Rohde M."/>
            <person name="Tindall B."/>
            <person name="Goker M."/>
            <person name="Woyke T."/>
            <person name="Bristow J."/>
            <person name="Eisen J."/>
            <person name="Markowitz V."/>
            <person name="Hugenholtz P."/>
            <person name="Kyrpides N."/>
            <person name="Klenk H."/>
            <person name="Lapidus A."/>
        </authorList>
    </citation>
    <scope>NUCLEOTIDE SEQUENCE [LARGE SCALE GENOMIC DNA]</scope>
    <source>
        <strain evidence="4">DSM 9799 / CCM 4581 / KCTC 23876 / PAT</strain>
    </source>
</reference>
<sequence>MKNRIALFLALLPSLAYAHPGHGGLGQFHHAWDLLLMLLVVAALVFGWQRFKRR</sequence>
<protein>
    <submittedName>
        <fullName evidence="3">Uncharacterized protein</fullName>
    </submittedName>
</protein>
<dbReference type="EMBL" id="CP002209">
    <property type="protein sequence ID" value="ADN75298.1"/>
    <property type="molecule type" value="Genomic_DNA"/>
</dbReference>
<dbReference type="Proteomes" id="UP000006683">
    <property type="component" value="Chromosome"/>
</dbReference>
<feature type="signal peptide" evidence="2">
    <location>
        <begin position="1"/>
        <end position="18"/>
    </location>
</feature>
<evidence type="ECO:0000313" key="4">
    <source>
        <dbReference type="Proteomes" id="UP000006683"/>
    </source>
</evidence>
<evidence type="ECO:0000313" key="3">
    <source>
        <dbReference type="EMBL" id="ADN75298.1"/>
    </source>
</evidence>
<dbReference type="AlphaFoldDB" id="E1SVF2"/>
<evidence type="ECO:0000256" key="2">
    <source>
        <dbReference type="SAM" id="SignalP"/>
    </source>
</evidence>
<feature type="transmembrane region" description="Helical" evidence="1">
    <location>
        <begin position="28"/>
        <end position="48"/>
    </location>
</feature>
<organism evidence="3 4">
    <name type="scientific">Ferrimonas balearica (strain DSM 9799 / CCM 4581 / KCTC 23876 / PAT)</name>
    <dbReference type="NCBI Taxonomy" id="550540"/>
    <lineage>
        <taxon>Bacteria</taxon>
        <taxon>Pseudomonadati</taxon>
        <taxon>Pseudomonadota</taxon>
        <taxon>Gammaproteobacteria</taxon>
        <taxon>Alteromonadales</taxon>
        <taxon>Ferrimonadaceae</taxon>
        <taxon>Ferrimonas</taxon>
    </lineage>
</organism>
<keyword evidence="1" id="KW-0472">Membrane</keyword>
<keyword evidence="2" id="KW-0732">Signal</keyword>
<gene>
    <name evidence="3" type="ordered locus">Fbal_1089</name>
</gene>
<proteinExistence type="predicted"/>
<dbReference type="KEGG" id="fbl:Fbal_1089"/>
<dbReference type="STRING" id="550540.Fbal_1089"/>